<dbReference type="GeneID" id="25263606"/>
<keyword evidence="8" id="KW-1185">Reference proteome</keyword>
<evidence type="ECO:0008006" key="9">
    <source>
        <dbReference type="Google" id="ProtNLM"/>
    </source>
</evidence>
<gene>
    <name evidence="7" type="ORF">K437DRAFT_253557</name>
</gene>
<feature type="transmembrane region" description="Helical" evidence="6">
    <location>
        <begin position="100"/>
        <end position="122"/>
    </location>
</feature>
<feature type="compositionally biased region" description="Polar residues" evidence="5">
    <location>
        <begin position="261"/>
        <end position="288"/>
    </location>
</feature>
<dbReference type="InParanoid" id="A0A066WQM0"/>
<feature type="transmembrane region" description="Helical" evidence="6">
    <location>
        <begin position="60"/>
        <end position="80"/>
    </location>
</feature>
<dbReference type="HOGENOM" id="CLU_033734_2_2_1"/>
<dbReference type="Proteomes" id="UP000027361">
    <property type="component" value="Unassembled WGS sequence"/>
</dbReference>
<dbReference type="SMART" id="SM00679">
    <property type="entry name" value="CTNS"/>
    <property type="match status" value="2"/>
</dbReference>
<evidence type="ECO:0000256" key="3">
    <source>
        <dbReference type="ARBA" id="ARBA00022989"/>
    </source>
</evidence>
<evidence type="ECO:0000256" key="5">
    <source>
        <dbReference type="SAM" id="MobiDB-lite"/>
    </source>
</evidence>
<evidence type="ECO:0000256" key="4">
    <source>
        <dbReference type="ARBA" id="ARBA00023136"/>
    </source>
</evidence>
<dbReference type="Gene3D" id="1.20.1280.290">
    <property type="match status" value="2"/>
</dbReference>
<feature type="transmembrane region" description="Helical" evidence="6">
    <location>
        <begin position="411"/>
        <end position="435"/>
    </location>
</feature>
<dbReference type="PANTHER" id="PTHR16201">
    <property type="entry name" value="SEVEN TRANSMEMBRANE PROTEIN 1-RELATED"/>
    <property type="match status" value="1"/>
</dbReference>
<keyword evidence="4 6" id="KW-0472">Membrane</keyword>
<dbReference type="PANTHER" id="PTHR16201:SF11">
    <property type="entry name" value="PQ-LOOP REPEAT-CONTAINING PROTEIN"/>
    <property type="match status" value="1"/>
</dbReference>
<comment type="caution">
    <text evidence="7">The sequence shown here is derived from an EMBL/GenBank/DDBJ whole genome shotgun (WGS) entry which is preliminary data.</text>
</comment>
<feature type="transmembrane region" description="Helical" evidence="6">
    <location>
        <begin position="308"/>
        <end position="333"/>
    </location>
</feature>
<feature type="transmembrane region" description="Helical" evidence="6">
    <location>
        <begin position="28"/>
        <end position="48"/>
    </location>
</feature>
<feature type="region of interest" description="Disordered" evidence="5">
    <location>
        <begin position="252"/>
        <end position="289"/>
    </location>
</feature>
<dbReference type="OMA" id="MCLQVPG"/>
<dbReference type="OrthoDB" id="19344at2759"/>
<keyword evidence="2 6" id="KW-0812">Transmembrane</keyword>
<evidence type="ECO:0000256" key="1">
    <source>
        <dbReference type="ARBA" id="ARBA00004141"/>
    </source>
</evidence>
<organism evidence="7 8">
    <name type="scientific">Tilletiaria anomala (strain ATCC 24038 / CBS 436.72 / UBC 951)</name>
    <dbReference type="NCBI Taxonomy" id="1037660"/>
    <lineage>
        <taxon>Eukaryota</taxon>
        <taxon>Fungi</taxon>
        <taxon>Dikarya</taxon>
        <taxon>Basidiomycota</taxon>
        <taxon>Ustilaginomycotina</taxon>
        <taxon>Exobasidiomycetes</taxon>
        <taxon>Georgefischeriales</taxon>
        <taxon>Tilletiariaceae</taxon>
        <taxon>Tilletiaria</taxon>
    </lineage>
</organism>
<dbReference type="GO" id="GO:0016020">
    <property type="term" value="C:membrane"/>
    <property type="evidence" value="ECO:0007669"/>
    <property type="project" value="UniProtKB-SubCell"/>
</dbReference>
<evidence type="ECO:0000256" key="6">
    <source>
        <dbReference type="SAM" id="Phobius"/>
    </source>
</evidence>
<dbReference type="InterPro" id="IPR006603">
    <property type="entry name" value="PQ-loop_rpt"/>
</dbReference>
<sequence length="495" mass="52978">MSSPMAILSKTGDHVQCPSQHDPVATGLAVFLCIGLVVSYLPQVIRIILKKSSLGFSPWFLLLGATSSSSSFLNVVALQWGLVRCCSIVSTAICAESVLGILQVGLQWLCFVAILALFLIYYPKELRYERSIALPGRTRRPRLLAEDDDTSSGGSSAWSDDVEDLDSLDSHIQENYSGIQAVGSGVSAVGIGTPTQSAVARITEEAQADASSSAFARLVPTFWPIWKAPQTEGAALGPPGRQTASGAYAVPGMPSAPGPMDQSNQPGSNLLQVPQTGSPAHPRTPSQTAVKAWKKALRKKSKRRTAEWSLSLALAWVVALHFIFVFLITLLLVTSLPTESFPDPRDPTIPNLIPAPLESLLSVRGKLLTSVPKGSKLLVQRWAAFLGVTGTILAAGQYIPQIIYTARAKLVGSLSIPMMCLQVPGSVIFVYSLAIRPGTDWSSLAAFVATGTLQLVLLALCISWKIRQNRLGIDDFGRPLVRAQGLPSQVALEED</sequence>
<evidence type="ECO:0000256" key="2">
    <source>
        <dbReference type="ARBA" id="ARBA00022692"/>
    </source>
</evidence>
<reference evidence="7 8" key="1">
    <citation type="submission" date="2014-05" db="EMBL/GenBank/DDBJ databases">
        <title>Draft genome sequence of a rare smut relative, Tilletiaria anomala UBC 951.</title>
        <authorList>
            <consortium name="DOE Joint Genome Institute"/>
            <person name="Toome M."/>
            <person name="Kuo A."/>
            <person name="Henrissat B."/>
            <person name="Lipzen A."/>
            <person name="Tritt A."/>
            <person name="Yoshinaga Y."/>
            <person name="Zane M."/>
            <person name="Barry K."/>
            <person name="Grigoriev I.V."/>
            <person name="Spatafora J.W."/>
            <person name="Aimea M.C."/>
        </authorList>
    </citation>
    <scope>NUCLEOTIDE SEQUENCE [LARGE SCALE GENOMIC DNA]</scope>
    <source>
        <strain evidence="7 8">UBC 951</strain>
    </source>
</reference>
<feature type="transmembrane region" description="Helical" evidence="6">
    <location>
        <begin position="382"/>
        <end position="399"/>
    </location>
</feature>
<accession>A0A066WQM0</accession>
<protein>
    <recommendedName>
        <fullName evidence="9">PQ-loop-domain-containing protein</fullName>
    </recommendedName>
</protein>
<name>A0A066WQM0_TILAU</name>
<dbReference type="EMBL" id="JMSN01000005">
    <property type="protein sequence ID" value="KDN52925.1"/>
    <property type="molecule type" value="Genomic_DNA"/>
</dbReference>
<keyword evidence="3 6" id="KW-1133">Transmembrane helix</keyword>
<feature type="transmembrane region" description="Helical" evidence="6">
    <location>
        <begin position="441"/>
        <end position="462"/>
    </location>
</feature>
<dbReference type="RefSeq" id="XP_013245764.1">
    <property type="nucleotide sequence ID" value="XM_013390310.1"/>
</dbReference>
<dbReference type="Pfam" id="PF04193">
    <property type="entry name" value="PQ-loop"/>
    <property type="match status" value="2"/>
</dbReference>
<evidence type="ECO:0000313" key="8">
    <source>
        <dbReference type="Proteomes" id="UP000027361"/>
    </source>
</evidence>
<comment type="subcellular location">
    <subcellularLocation>
        <location evidence="1">Membrane</location>
        <topology evidence="1">Multi-pass membrane protein</topology>
    </subcellularLocation>
</comment>
<evidence type="ECO:0000313" key="7">
    <source>
        <dbReference type="EMBL" id="KDN52925.1"/>
    </source>
</evidence>
<proteinExistence type="predicted"/>
<dbReference type="InterPro" id="IPR051415">
    <property type="entry name" value="LAAT-1"/>
</dbReference>
<dbReference type="AlphaFoldDB" id="A0A066WQM0"/>